<dbReference type="EMBL" id="MU250529">
    <property type="protein sequence ID" value="KAG7448705.1"/>
    <property type="molecule type" value="Genomic_DNA"/>
</dbReference>
<comment type="caution">
    <text evidence="2">The sequence shown here is derived from an EMBL/GenBank/DDBJ whole genome shotgun (WGS) entry which is preliminary data.</text>
</comment>
<evidence type="ECO:0000256" key="1">
    <source>
        <dbReference type="SAM" id="MobiDB-lite"/>
    </source>
</evidence>
<keyword evidence="3" id="KW-1185">Reference proteome</keyword>
<gene>
    <name evidence="2" type="ORF">BT62DRAFT_722716</name>
</gene>
<feature type="compositionally biased region" description="Polar residues" evidence="1">
    <location>
        <begin position="211"/>
        <end position="222"/>
    </location>
</feature>
<sequence length="954" mass="103254">MHRGAGSRSSPIFISDDEFDNESPQSAPGSVLLVQDQANAYSEKSWTADNHAGNSQQSSNSQPAGRPARKHKARADPPTPMPVAGPNKMGNSSGAQQSESKKRKREQRTARRRQEHTEKKARVDGSAQLMAQAMATCPPSFPPFPPTTDIPHPFFMHPEPYVYPPFSYQGFSMGQPLNVSTSDWVNSMASVAEPPPGSIAPIWNIYSDISQWPQISPPSGTQPRPTPAPAEPPPPPPLLPPAPSSSLPDKPRLPSKPNTKVKPAPTMIGMQSDRDPEGKRRTFRVKPTTHMDADSTIRFPYKPDPSCTLVMDQIPKIHRNINYIRAWCKSVSDCSPIFVAVEASNANAIIEFPSVELARKAWVSPRLGPPNTSGATIKGAPREDLIRVWWYLVSEPALEFTMKELEDGEIEDVAAMKEAAKKEAAKEAQFQSRREKKRVKKAMKEVEEKLVLEKASKTYVDVSEVHSPASAPVHAAVLTSSVTTPSAFTPFSPTVHHPAPSLPPIPQFSATEIFQQKNPLPPQSELASNWQAAPIDTAKISPLDSDPGSSLMTASPVGTNDMGPPSVLHSSLSSQSASQSEDMDVDIDMEVETPSSYNNPSPPLSYGRSSVLHASNEDTATIPSSSVASSTVSSTPQTASSVTTHLSESSHNFSTLTPTSNLGSPAASASPTPPPSEPRAMKNVPKGPSFVFRSMAVKQKELEERIARERNSIGGGKMDIDAPTLVTPPDSSTKQLIDNMAMEEKLRQLVLASQRRKQKSTLIPTPVDVSISSVVPRPLEDFVSVGPAVAFIPPPTVLNPVPKKSEASSPSDSALDDLAISFITETIQTLKTPHERPAATPPFSAVGFKQSSTQASATKQELAAKQRRLEQQIAESRTLMAKLSLAHTKQEKDAIMRLLRETNRAAEEDCNKSAKPFGVPPRPIKSPWPEASWNGILIVSDDEDDADSDDEGLL</sequence>
<feature type="compositionally biased region" description="Polar residues" evidence="1">
    <location>
        <begin position="89"/>
        <end position="98"/>
    </location>
</feature>
<feature type="compositionally biased region" description="Low complexity" evidence="1">
    <location>
        <begin position="566"/>
        <end position="580"/>
    </location>
</feature>
<feature type="compositionally biased region" description="Polar residues" evidence="1">
    <location>
        <begin position="36"/>
        <end position="63"/>
    </location>
</feature>
<evidence type="ECO:0000313" key="3">
    <source>
        <dbReference type="Proteomes" id="UP000812287"/>
    </source>
</evidence>
<dbReference type="GeneID" id="66104316"/>
<feature type="region of interest" description="Disordered" evidence="1">
    <location>
        <begin position="211"/>
        <end position="280"/>
    </location>
</feature>
<protein>
    <submittedName>
        <fullName evidence="2">Uncharacterized protein</fullName>
    </submittedName>
</protein>
<feature type="compositionally biased region" description="Polar residues" evidence="1">
    <location>
        <begin position="645"/>
        <end position="663"/>
    </location>
</feature>
<reference evidence="2" key="1">
    <citation type="submission" date="2020-11" db="EMBL/GenBank/DDBJ databases">
        <title>Adaptations for nitrogen fixation in a non-lichenized fungal sporocarp promotes dispersal by wood-feeding termites.</title>
        <authorList>
            <consortium name="DOE Joint Genome Institute"/>
            <person name="Koch R.A."/>
            <person name="Yoon G."/>
            <person name="Arayal U."/>
            <person name="Lail K."/>
            <person name="Amirebrahimi M."/>
            <person name="Labutti K."/>
            <person name="Lipzen A."/>
            <person name="Riley R."/>
            <person name="Barry K."/>
            <person name="Henrissat B."/>
            <person name="Grigoriev I.V."/>
            <person name="Herr J.R."/>
            <person name="Aime M.C."/>
        </authorList>
    </citation>
    <scope>NUCLEOTIDE SEQUENCE</scope>
    <source>
        <strain evidence="2">MCA 3950</strain>
    </source>
</reference>
<evidence type="ECO:0000313" key="2">
    <source>
        <dbReference type="EMBL" id="KAG7448705.1"/>
    </source>
</evidence>
<feature type="region of interest" description="Disordered" evidence="1">
    <location>
        <begin position="538"/>
        <end position="583"/>
    </location>
</feature>
<organism evidence="2 3">
    <name type="scientific">Guyanagaster necrorhizus</name>
    <dbReference type="NCBI Taxonomy" id="856835"/>
    <lineage>
        <taxon>Eukaryota</taxon>
        <taxon>Fungi</taxon>
        <taxon>Dikarya</taxon>
        <taxon>Basidiomycota</taxon>
        <taxon>Agaricomycotina</taxon>
        <taxon>Agaricomycetes</taxon>
        <taxon>Agaricomycetidae</taxon>
        <taxon>Agaricales</taxon>
        <taxon>Marasmiineae</taxon>
        <taxon>Physalacriaceae</taxon>
        <taxon>Guyanagaster</taxon>
    </lineage>
</organism>
<dbReference type="RefSeq" id="XP_043042205.1">
    <property type="nucleotide sequence ID" value="XM_043182020.1"/>
</dbReference>
<feature type="region of interest" description="Disordered" evidence="1">
    <location>
        <begin position="1"/>
        <end position="123"/>
    </location>
</feature>
<dbReference type="Proteomes" id="UP000812287">
    <property type="component" value="Unassembled WGS sequence"/>
</dbReference>
<dbReference type="OrthoDB" id="2804702at2759"/>
<accession>A0A9P7VXT1</accession>
<name>A0A9P7VXT1_9AGAR</name>
<dbReference type="AlphaFoldDB" id="A0A9P7VXT1"/>
<feature type="compositionally biased region" description="Polar residues" evidence="1">
    <location>
        <begin position="547"/>
        <end position="558"/>
    </location>
</feature>
<proteinExistence type="predicted"/>
<feature type="region of interest" description="Disordered" evidence="1">
    <location>
        <begin position="906"/>
        <end position="930"/>
    </location>
</feature>
<feature type="region of interest" description="Disordered" evidence="1">
    <location>
        <begin position="615"/>
        <end position="687"/>
    </location>
</feature>
<feature type="compositionally biased region" description="Basic residues" evidence="1">
    <location>
        <begin position="101"/>
        <end position="114"/>
    </location>
</feature>
<feature type="compositionally biased region" description="Pro residues" evidence="1">
    <location>
        <begin position="224"/>
        <end position="243"/>
    </location>
</feature>
<feature type="compositionally biased region" description="Low complexity" evidence="1">
    <location>
        <begin position="619"/>
        <end position="644"/>
    </location>
</feature>